<name>A0A8J4U5S7_CLAMG</name>
<comment type="caution">
    <text evidence="1">The sequence shown here is derived from an EMBL/GenBank/DDBJ whole genome shotgun (WGS) entry which is preliminary data.</text>
</comment>
<evidence type="ECO:0000313" key="1">
    <source>
        <dbReference type="EMBL" id="KAF5889912.1"/>
    </source>
</evidence>
<dbReference type="AlphaFoldDB" id="A0A8J4U5S7"/>
<organism evidence="1 2">
    <name type="scientific">Clarias magur</name>
    <name type="common">Asian catfish</name>
    <name type="synonym">Macropteronotus magur</name>
    <dbReference type="NCBI Taxonomy" id="1594786"/>
    <lineage>
        <taxon>Eukaryota</taxon>
        <taxon>Metazoa</taxon>
        <taxon>Chordata</taxon>
        <taxon>Craniata</taxon>
        <taxon>Vertebrata</taxon>
        <taxon>Euteleostomi</taxon>
        <taxon>Actinopterygii</taxon>
        <taxon>Neopterygii</taxon>
        <taxon>Teleostei</taxon>
        <taxon>Ostariophysi</taxon>
        <taxon>Siluriformes</taxon>
        <taxon>Clariidae</taxon>
        <taxon>Clarias</taxon>
    </lineage>
</organism>
<sequence length="57" mass="6190">WYNGGLKRISIIYYAGEPRPLRPAITASQSFGVSVEVHTPSPRLTIGPSARPVIKSP</sequence>
<gene>
    <name evidence="1" type="primary">acx1</name>
    <name evidence="1" type="ORF">DAT39_020379</name>
</gene>
<feature type="non-terminal residue" evidence="1">
    <location>
        <position position="1"/>
    </location>
</feature>
<protein>
    <submittedName>
        <fullName evidence="1">Peroxisomal acyl-coenzyme A oxidase 1</fullName>
    </submittedName>
</protein>
<accession>A0A8J4U5S7</accession>
<evidence type="ECO:0000313" key="2">
    <source>
        <dbReference type="Proteomes" id="UP000727407"/>
    </source>
</evidence>
<dbReference type="EMBL" id="QNUK01000752">
    <property type="protein sequence ID" value="KAF5889912.1"/>
    <property type="molecule type" value="Genomic_DNA"/>
</dbReference>
<dbReference type="Proteomes" id="UP000727407">
    <property type="component" value="Unassembled WGS sequence"/>
</dbReference>
<keyword evidence="2" id="KW-1185">Reference proteome</keyword>
<proteinExistence type="predicted"/>
<reference evidence="1" key="1">
    <citation type="submission" date="2020-07" db="EMBL/GenBank/DDBJ databases">
        <title>Clarias magur genome sequencing, assembly and annotation.</title>
        <authorList>
            <person name="Kushwaha B."/>
            <person name="Kumar R."/>
            <person name="Das P."/>
            <person name="Joshi C.G."/>
            <person name="Kumar D."/>
            <person name="Nagpure N.S."/>
            <person name="Pandey M."/>
            <person name="Agarwal S."/>
            <person name="Srivastava S."/>
            <person name="Singh M."/>
            <person name="Sahoo L."/>
            <person name="Jayasankar P."/>
            <person name="Meher P.K."/>
            <person name="Koringa P.G."/>
            <person name="Iquebal M.A."/>
            <person name="Das S.P."/>
            <person name="Bit A."/>
            <person name="Patnaik S."/>
            <person name="Patel N."/>
            <person name="Shah T.M."/>
            <person name="Hinsu A."/>
            <person name="Jena J.K."/>
        </authorList>
    </citation>
    <scope>NUCLEOTIDE SEQUENCE</scope>
    <source>
        <strain evidence="1">CIFAMagur01</strain>
        <tissue evidence="1">Testis</tissue>
    </source>
</reference>